<comment type="similarity">
    <text evidence="19">Belongs to the small GTPase superfamily. RasD family.</text>
</comment>
<evidence type="ECO:0000256" key="16">
    <source>
        <dbReference type="ARBA" id="ARBA00023288"/>
    </source>
</evidence>
<keyword evidence="14" id="KW-0472">Membrane</keyword>
<dbReference type="SMART" id="SM00173">
    <property type="entry name" value="RAS"/>
    <property type="match status" value="1"/>
</dbReference>
<dbReference type="PROSITE" id="PS51421">
    <property type="entry name" value="RAS"/>
    <property type="match status" value="1"/>
</dbReference>
<dbReference type="GO" id="GO:0004165">
    <property type="term" value="F:delta(3)-delta(2)-enoyl-CoA isomerase activity"/>
    <property type="evidence" value="ECO:0007669"/>
    <property type="project" value="UniProtKB-EC"/>
</dbReference>
<evidence type="ECO:0000256" key="18">
    <source>
        <dbReference type="ARBA" id="ARBA00036336"/>
    </source>
</evidence>
<dbReference type="Pfam" id="PF00378">
    <property type="entry name" value="ECH_1"/>
    <property type="match status" value="1"/>
</dbReference>
<evidence type="ECO:0000256" key="6">
    <source>
        <dbReference type="ARBA" id="ARBA00022481"/>
    </source>
</evidence>
<dbReference type="Gene3D" id="3.40.50.300">
    <property type="entry name" value="P-loop containing nucleotide triphosphate hydrolases"/>
    <property type="match status" value="1"/>
</dbReference>
<dbReference type="InterPro" id="IPR052236">
    <property type="entry name" value="Small_GTPase_RasD"/>
</dbReference>
<keyword evidence="10" id="KW-0007">Acetylation</keyword>
<keyword evidence="9" id="KW-0809">Transit peptide</keyword>
<evidence type="ECO:0000256" key="4">
    <source>
        <dbReference type="ARBA" id="ARBA00011233"/>
    </source>
</evidence>
<keyword evidence="31" id="KW-1185">Reference proteome</keyword>
<keyword evidence="15" id="KW-0413">Isomerase</keyword>
<dbReference type="AlphaFoldDB" id="A0A6P5A6W0"/>
<evidence type="ECO:0000256" key="8">
    <source>
        <dbReference type="ARBA" id="ARBA00022832"/>
    </source>
</evidence>
<keyword evidence="11" id="KW-0443">Lipid metabolism</keyword>
<evidence type="ECO:0000256" key="24">
    <source>
        <dbReference type="ARBA" id="ARBA00056147"/>
    </source>
</evidence>
<proteinExistence type="inferred from homology"/>
<dbReference type="GO" id="GO:0005759">
    <property type="term" value="C:mitochondrial matrix"/>
    <property type="evidence" value="ECO:0007669"/>
    <property type="project" value="UniProtKB-SubCell"/>
</dbReference>
<comment type="function">
    <text evidence="24">Key enzyme of fatty acid beta-oxidation. Able to isomerize both 3-cis (3Z) and 3-trans (3E) double bonds into the 2-trans (2E) form in a range of enoyl-CoA species, with a preference for (3Z)-enoyl-CoAs over (3E)-enoyl-CoAs. The catalytic efficiency of this enzyme is not affected by the fatty acyl chain length.</text>
</comment>
<dbReference type="PANTHER" id="PTHR46149">
    <property type="entry name" value="MIP08469P"/>
    <property type="match status" value="1"/>
</dbReference>
<evidence type="ECO:0000256" key="13">
    <source>
        <dbReference type="ARBA" id="ARBA00023134"/>
    </source>
</evidence>
<dbReference type="GO" id="GO:0005886">
    <property type="term" value="C:plasma membrane"/>
    <property type="evidence" value="ECO:0007669"/>
    <property type="project" value="UniProtKB-SubCell"/>
</dbReference>
<dbReference type="OrthoDB" id="1696280at2759"/>
<dbReference type="GO" id="GO:0031681">
    <property type="term" value="F:G-protein beta-subunit binding"/>
    <property type="evidence" value="ECO:0007669"/>
    <property type="project" value="TreeGrafter"/>
</dbReference>
<evidence type="ECO:0000256" key="17">
    <source>
        <dbReference type="ARBA" id="ARBA00023289"/>
    </source>
</evidence>
<evidence type="ECO:0000256" key="30">
    <source>
        <dbReference type="RuleBase" id="RU003707"/>
    </source>
</evidence>
<dbReference type="FunFam" id="3.90.226.10:FF:000034">
    <property type="entry name" value="Enoyl-CoA delta isomerase 1"/>
    <property type="match status" value="1"/>
</dbReference>
<dbReference type="Gene3D" id="3.90.226.10">
    <property type="entry name" value="2-enoyl-CoA Hydratase, Chain A, domain 1"/>
    <property type="match status" value="1"/>
</dbReference>
<evidence type="ECO:0000256" key="1">
    <source>
        <dbReference type="ARBA" id="ARBA00004193"/>
    </source>
</evidence>
<protein>
    <recommendedName>
        <fullName evidence="25">Enoyl-CoA delta isomerase 1, mitochondrial</fullName>
    </recommendedName>
    <alternativeName>
        <fullName evidence="29">3,2-trans-enoyl-CoA isomerase</fullName>
    </alternativeName>
    <alternativeName>
        <fullName evidence="26 27">Delta(3),Delta(2)-enoyl-CoA isomerase</fullName>
    </alternativeName>
    <alternativeName>
        <fullName evidence="28">Dodecenoyl-CoA isomerase</fullName>
    </alternativeName>
</protein>
<dbReference type="InterPro" id="IPR018376">
    <property type="entry name" value="Enoyl-CoA_hyd/isom_CS"/>
</dbReference>
<name>A0A6P5A6W0_BRABE</name>
<comment type="catalytic activity">
    <reaction evidence="18">
        <text>(3Z)-hexenoyl-CoA = (2E)-hexenoyl-CoA</text>
        <dbReference type="Rhea" id="RHEA:45748"/>
        <dbReference type="ChEBI" id="CHEBI:62077"/>
        <dbReference type="ChEBI" id="CHEBI:85415"/>
    </reaction>
    <physiologicalReaction direction="left-to-right" evidence="18">
        <dbReference type="Rhea" id="RHEA:45749"/>
    </physiologicalReaction>
</comment>
<accession>A0A6P5A6W0</accession>
<evidence type="ECO:0000256" key="25">
    <source>
        <dbReference type="ARBA" id="ARBA00068317"/>
    </source>
</evidence>
<dbReference type="CDD" id="cd06558">
    <property type="entry name" value="crotonase-like"/>
    <property type="match status" value="1"/>
</dbReference>
<dbReference type="FunFam" id="3.40.50.300:FF:000475">
    <property type="entry name" value="GTP-binding protein Rhes"/>
    <property type="match status" value="1"/>
</dbReference>
<dbReference type="GO" id="GO:0007165">
    <property type="term" value="P:signal transduction"/>
    <property type="evidence" value="ECO:0007669"/>
    <property type="project" value="TreeGrafter"/>
</dbReference>
<comment type="catalytic activity">
    <reaction evidence="22">
        <text>(3Z)-dodecenoyl-CoA = (2E)-dodecenoyl-CoA</text>
        <dbReference type="Rhea" id="RHEA:23716"/>
        <dbReference type="ChEBI" id="CHEBI:57330"/>
        <dbReference type="ChEBI" id="CHEBI:58543"/>
        <dbReference type="EC" id="5.3.3.8"/>
    </reaction>
    <physiologicalReaction direction="left-to-right" evidence="22">
        <dbReference type="Rhea" id="RHEA:23717"/>
    </physiologicalReaction>
</comment>
<dbReference type="Gene3D" id="6.10.250.170">
    <property type="match status" value="1"/>
</dbReference>
<dbReference type="RefSeq" id="XP_019645253.1">
    <property type="nucleotide sequence ID" value="XM_019789694.1"/>
</dbReference>
<dbReference type="NCBIfam" id="TIGR00231">
    <property type="entry name" value="small_GTP"/>
    <property type="match status" value="1"/>
</dbReference>
<comment type="pathway">
    <text evidence="3">Lipid metabolism; fatty acid beta-oxidation.</text>
</comment>
<dbReference type="SMART" id="SM00175">
    <property type="entry name" value="RAB"/>
    <property type="match status" value="1"/>
</dbReference>
<keyword evidence="13" id="KW-0342">GTP-binding</keyword>
<comment type="subunit">
    <text evidence="4">Homotrimer.</text>
</comment>
<dbReference type="Pfam" id="PF00071">
    <property type="entry name" value="Ras"/>
    <property type="match status" value="1"/>
</dbReference>
<evidence type="ECO:0000313" key="31">
    <source>
        <dbReference type="Proteomes" id="UP000515135"/>
    </source>
</evidence>
<evidence type="ECO:0000256" key="15">
    <source>
        <dbReference type="ARBA" id="ARBA00023235"/>
    </source>
</evidence>
<dbReference type="PRINTS" id="PR00449">
    <property type="entry name" value="RASTRNSFRMNG"/>
</dbReference>
<dbReference type="InterPro" id="IPR001753">
    <property type="entry name" value="Enoyl-CoA_hydra/iso"/>
</dbReference>
<keyword evidence="16" id="KW-0449">Lipoprotein</keyword>
<evidence type="ECO:0000256" key="28">
    <source>
        <dbReference type="ARBA" id="ARBA00082088"/>
    </source>
</evidence>
<dbReference type="InterPro" id="IPR029045">
    <property type="entry name" value="ClpP/crotonase-like_dom_sf"/>
</dbReference>
<evidence type="ECO:0000256" key="3">
    <source>
        <dbReference type="ARBA" id="ARBA00005005"/>
    </source>
</evidence>
<keyword evidence="17" id="KW-0636">Prenylation</keyword>
<evidence type="ECO:0000256" key="27">
    <source>
        <dbReference type="ARBA" id="ARBA00078358"/>
    </source>
</evidence>
<dbReference type="KEGG" id="bbel:109485994"/>
<keyword evidence="5" id="KW-1003">Cell membrane</keyword>
<dbReference type="InterPro" id="IPR005225">
    <property type="entry name" value="Small_GTP-bd"/>
</dbReference>
<evidence type="ECO:0000256" key="19">
    <source>
        <dbReference type="ARBA" id="ARBA00038061"/>
    </source>
</evidence>
<evidence type="ECO:0000256" key="26">
    <source>
        <dbReference type="ARBA" id="ARBA00076241"/>
    </source>
</evidence>
<gene>
    <name evidence="32" type="primary">LOC109485994</name>
</gene>
<keyword evidence="12" id="KW-0496">Mitochondrion</keyword>
<keyword evidence="6" id="KW-0488">Methylation</keyword>
<evidence type="ECO:0000256" key="7">
    <source>
        <dbReference type="ARBA" id="ARBA00022741"/>
    </source>
</evidence>
<dbReference type="PROSITE" id="PS51419">
    <property type="entry name" value="RAB"/>
    <property type="match status" value="1"/>
</dbReference>
<comment type="catalytic activity">
    <reaction evidence="21">
        <text>(2E)-tetradecenoyl-CoA = (3Z)-tetradecenoyl-CoA</text>
        <dbReference type="Rhea" id="RHEA:29847"/>
        <dbReference type="ChEBI" id="CHEBI:61405"/>
        <dbReference type="ChEBI" id="CHEBI:61968"/>
    </reaction>
    <physiologicalReaction direction="right-to-left" evidence="21">
        <dbReference type="Rhea" id="RHEA:29849"/>
    </physiologicalReaction>
</comment>
<dbReference type="GO" id="GO:0005525">
    <property type="term" value="F:GTP binding"/>
    <property type="evidence" value="ECO:0007669"/>
    <property type="project" value="UniProtKB-KW"/>
</dbReference>
<dbReference type="GO" id="GO:0003924">
    <property type="term" value="F:GTPase activity"/>
    <property type="evidence" value="ECO:0007669"/>
    <property type="project" value="InterPro"/>
</dbReference>
<evidence type="ECO:0000256" key="12">
    <source>
        <dbReference type="ARBA" id="ARBA00023128"/>
    </source>
</evidence>
<comment type="catalytic activity">
    <reaction evidence="23">
        <text>(3Z)-octenoyl-CoA = (2E)-octenoyl-CoA</text>
        <dbReference type="Rhea" id="RHEA:46044"/>
        <dbReference type="ChEBI" id="CHEBI:62242"/>
        <dbReference type="ChEBI" id="CHEBI:85640"/>
    </reaction>
    <physiologicalReaction direction="left-to-right" evidence="23">
        <dbReference type="Rhea" id="RHEA:46045"/>
    </physiologicalReaction>
</comment>
<evidence type="ECO:0000256" key="29">
    <source>
        <dbReference type="ARBA" id="ARBA00083575"/>
    </source>
</evidence>
<evidence type="ECO:0000313" key="32">
    <source>
        <dbReference type="RefSeq" id="XP_019645253.1"/>
    </source>
</evidence>
<dbReference type="GO" id="GO:0006631">
    <property type="term" value="P:fatty acid metabolic process"/>
    <property type="evidence" value="ECO:0007669"/>
    <property type="project" value="UniProtKB-KW"/>
</dbReference>
<dbReference type="PROSITE" id="PS00166">
    <property type="entry name" value="ENOYL_COA_HYDRATASE"/>
    <property type="match status" value="1"/>
</dbReference>
<evidence type="ECO:0000256" key="20">
    <source>
        <dbReference type="ARBA" id="ARBA00050938"/>
    </source>
</evidence>
<dbReference type="SMART" id="SM00174">
    <property type="entry name" value="RHO"/>
    <property type="match status" value="1"/>
</dbReference>
<evidence type="ECO:0000256" key="2">
    <source>
        <dbReference type="ARBA" id="ARBA00004305"/>
    </source>
</evidence>
<sequence length="570" mass="63882">MSSHLVDECAAPPKNCFRLVVLGTARVGKTAIVSRFLFNQYDDQYTPTIEDFHRKMYRIRGEVYRLDILDTSGVHPFPAMRRLSFLTGDLFILVYSVDNYESYMEVMRLREQILESKASCKTRTAAPPMIIAGNKADRPESEREVLYDEVAKWVSTVKKCAFLETSAKKNGNINELFQTLFELAKLPPEMSPSLHRRVSIGDQAWEAAKKGISFYPRGKQDDNPLGVVSPHARRPSLRSDLIEAEAKAEQEQRRAEKPSIPKISSALSPYRSQYRSCTWMSLLRQAFQGLVRPAGGQVCRLQVQHRCYNAPAAGHVQVDMNSDTGVATVRLNRPPVNSLNLDVLTELSIALEKLETDRSCRAMVLASAVPGIFSAGLDIMEMYKSTPERCVAFWRALQDAWLNLYGSRLITMAAIEGHSPAGGCLLAMSCDYRVMADGKFQIGLNETRLGIVAPFWFTDVMLCTIGHRETEKALQLGAMYSAQQALSIGLVDKVVPADQVMSTVQTELKSWLQIPDAARVITKTSMRKQVLDRLSSQKEKDAQFFADFILRESVQKSLGAYIASLQKRKS</sequence>
<dbReference type="InterPro" id="IPR027417">
    <property type="entry name" value="P-loop_NTPase"/>
</dbReference>
<evidence type="ECO:0000256" key="9">
    <source>
        <dbReference type="ARBA" id="ARBA00022946"/>
    </source>
</evidence>
<keyword evidence="7" id="KW-0547">Nucleotide-binding</keyword>
<comment type="similarity">
    <text evidence="30">Belongs to the enoyl-CoA hydratase/isomerase family.</text>
</comment>
<evidence type="ECO:0000256" key="10">
    <source>
        <dbReference type="ARBA" id="ARBA00022990"/>
    </source>
</evidence>
<dbReference type="SUPFAM" id="SSF52540">
    <property type="entry name" value="P-loop containing nucleoside triphosphate hydrolases"/>
    <property type="match status" value="1"/>
</dbReference>
<evidence type="ECO:0000256" key="11">
    <source>
        <dbReference type="ARBA" id="ARBA00023098"/>
    </source>
</evidence>
<comment type="catalytic activity">
    <reaction evidence="20">
        <text>(3Z)-decenoyl-CoA = (2E)-decenoyl-CoA</text>
        <dbReference type="Rhea" id="RHEA:77195"/>
        <dbReference type="ChEBI" id="CHEBI:61406"/>
        <dbReference type="ChEBI" id="CHEBI:195601"/>
    </reaction>
    <physiologicalReaction direction="left-to-right" evidence="20">
        <dbReference type="Rhea" id="RHEA:77196"/>
    </physiologicalReaction>
</comment>
<evidence type="ECO:0000256" key="22">
    <source>
        <dbReference type="ARBA" id="ARBA00052376"/>
    </source>
</evidence>
<reference evidence="32" key="1">
    <citation type="submission" date="2025-08" db="UniProtKB">
        <authorList>
            <consortium name="RefSeq"/>
        </authorList>
    </citation>
    <scope>IDENTIFICATION</scope>
    <source>
        <tissue evidence="32">Gonad</tissue>
    </source>
</reference>
<dbReference type="SUPFAM" id="SSF52096">
    <property type="entry name" value="ClpP/crotonase"/>
    <property type="match status" value="1"/>
</dbReference>
<evidence type="ECO:0000256" key="14">
    <source>
        <dbReference type="ARBA" id="ARBA00023136"/>
    </source>
</evidence>
<comment type="subcellular location">
    <subcellularLocation>
        <location evidence="1">Cell membrane</location>
        <topology evidence="1">Lipid-anchor</topology>
    </subcellularLocation>
    <subcellularLocation>
        <location evidence="2">Mitochondrion matrix</location>
    </subcellularLocation>
</comment>
<dbReference type="InterPro" id="IPR001806">
    <property type="entry name" value="Small_GTPase"/>
</dbReference>
<dbReference type="Proteomes" id="UP000515135">
    <property type="component" value="Unplaced"/>
</dbReference>
<dbReference type="PANTHER" id="PTHR46149:SF3">
    <property type="entry name" value="MIP08469P"/>
    <property type="match status" value="1"/>
</dbReference>
<evidence type="ECO:0000256" key="23">
    <source>
        <dbReference type="ARBA" id="ARBA00052542"/>
    </source>
</evidence>
<evidence type="ECO:0000256" key="21">
    <source>
        <dbReference type="ARBA" id="ARBA00051293"/>
    </source>
</evidence>
<dbReference type="GeneID" id="109485994"/>
<keyword evidence="8" id="KW-0276">Fatty acid metabolism</keyword>
<evidence type="ECO:0000256" key="5">
    <source>
        <dbReference type="ARBA" id="ARBA00022475"/>
    </source>
</evidence>
<organism evidence="31 32">
    <name type="scientific">Branchiostoma belcheri</name>
    <name type="common">Amphioxus</name>
    <dbReference type="NCBI Taxonomy" id="7741"/>
    <lineage>
        <taxon>Eukaryota</taxon>
        <taxon>Metazoa</taxon>
        <taxon>Chordata</taxon>
        <taxon>Cephalochordata</taxon>
        <taxon>Leptocardii</taxon>
        <taxon>Amphioxiformes</taxon>
        <taxon>Branchiostomatidae</taxon>
        <taxon>Branchiostoma</taxon>
    </lineage>
</organism>